<dbReference type="PANTHER" id="PTHR33365:SF11">
    <property type="entry name" value="TAT PATHWAY SIGNAL SEQUENCE"/>
    <property type="match status" value="1"/>
</dbReference>
<organism evidence="4 5">
    <name type="scientific">Colletotrichum destructivum</name>
    <dbReference type="NCBI Taxonomy" id="34406"/>
    <lineage>
        <taxon>Eukaryota</taxon>
        <taxon>Fungi</taxon>
        <taxon>Dikarya</taxon>
        <taxon>Ascomycota</taxon>
        <taxon>Pezizomycotina</taxon>
        <taxon>Sordariomycetes</taxon>
        <taxon>Hypocreomycetidae</taxon>
        <taxon>Glomerellales</taxon>
        <taxon>Glomerellaceae</taxon>
        <taxon>Colletotrichum</taxon>
        <taxon>Colletotrichum destructivum species complex</taxon>
    </lineage>
</organism>
<dbReference type="AlphaFoldDB" id="A0AAX4IQC7"/>
<proteinExistence type="inferred from homology"/>
<comment type="similarity">
    <text evidence="3">Belongs to the ustYa family.</text>
</comment>
<dbReference type="InterPro" id="IPR021765">
    <property type="entry name" value="UstYa-like"/>
</dbReference>
<evidence type="ECO:0000256" key="3">
    <source>
        <dbReference type="ARBA" id="ARBA00035112"/>
    </source>
</evidence>
<sequence>MDVYISNYTFDGDMMVLRHRWQELLPLGGGNVLVKDHKSYSYLSDPIQDDSGPIYVTTWTHQLHCLFYVMSEYDRIVRHGRNGQEKLIPPGAYSVHTRHCFEILRQSILCHLDMTLEGSTSAISNGTTGFGHAHVCQNHQEAIDWMEANRVSDERLIVKEG</sequence>
<dbReference type="GO" id="GO:0016491">
    <property type="term" value="F:oxidoreductase activity"/>
    <property type="evidence" value="ECO:0007669"/>
    <property type="project" value="UniProtKB-KW"/>
</dbReference>
<dbReference type="RefSeq" id="XP_062782649.1">
    <property type="nucleotide sequence ID" value="XM_062926598.1"/>
</dbReference>
<keyword evidence="5" id="KW-1185">Reference proteome</keyword>
<protein>
    <submittedName>
        <fullName evidence="4">Mycotoxin biosynthesis protein UstYa</fullName>
    </submittedName>
</protein>
<name>A0AAX4IQC7_9PEZI</name>
<evidence type="ECO:0000313" key="5">
    <source>
        <dbReference type="Proteomes" id="UP001322277"/>
    </source>
</evidence>
<keyword evidence="2" id="KW-0560">Oxidoreductase</keyword>
<accession>A0AAX4IQC7</accession>
<evidence type="ECO:0000313" key="4">
    <source>
        <dbReference type="EMBL" id="WQF85426.1"/>
    </source>
</evidence>
<dbReference type="EMBL" id="CP137310">
    <property type="protein sequence ID" value="WQF85426.1"/>
    <property type="molecule type" value="Genomic_DNA"/>
</dbReference>
<dbReference type="Pfam" id="PF11807">
    <property type="entry name" value="UstYa"/>
    <property type="match status" value="1"/>
</dbReference>
<reference evidence="5" key="1">
    <citation type="journal article" date="2023" name="bioRxiv">
        <title>Complete genome of the Medicago anthracnose fungus, Colletotrichum destructivum, reveals a mini-chromosome-like region within a core chromosome.</title>
        <authorList>
            <person name="Lapalu N."/>
            <person name="Simon A."/>
            <person name="Lu A."/>
            <person name="Plaumann P.-L."/>
            <person name="Amselem J."/>
            <person name="Pigne S."/>
            <person name="Auger A."/>
            <person name="Koch C."/>
            <person name="Dallery J.-F."/>
            <person name="O'Connell R.J."/>
        </authorList>
    </citation>
    <scope>NUCLEOTIDE SEQUENCE [LARGE SCALE GENOMIC DNA]</scope>
    <source>
        <strain evidence="5">CBS 520.97</strain>
    </source>
</reference>
<dbReference type="KEGG" id="cdet:87946942"/>
<comment type="pathway">
    <text evidence="1">Mycotoxin biosynthesis.</text>
</comment>
<gene>
    <name evidence="4" type="ORF">CDEST_10440</name>
</gene>
<dbReference type="Proteomes" id="UP001322277">
    <property type="component" value="Chromosome 6"/>
</dbReference>
<dbReference type="PANTHER" id="PTHR33365">
    <property type="entry name" value="YALI0B05434P"/>
    <property type="match status" value="1"/>
</dbReference>
<dbReference type="GO" id="GO:0043386">
    <property type="term" value="P:mycotoxin biosynthetic process"/>
    <property type="evidence" value="ECO:0007669"/>
    <property type="project" value="InterPro"/>
</dbReference>
<evidence type="ECO:0000256" key="1">
    <source>
        <dbReference type="ARBA" id="ARBA00004685"/>
    </source>
</evidence>
<evidence type="ECO:0000256" key="2">
    <source>
        <dbReference type="ARBA" id="ARBA00023002"/>
    </source>
</evidence>
<dbReference type="GeneID" id="87946942"/>